<dbReference type="Proteomes" id="UP001223520">
    <property type="component" value="Chromosome"/>
</dbReference>
<organism evidence="1 2">
    <name type="scientific">Halotia branconii CENA392</name>
    <dbReference type="NCBI Taxonomy" id="1539056"/>
    <lineage>
        <taxon>Bacteria</taxon>
        <taxon>Bacillati</taxon>
        <taxon>Cyanobacteriota</taxon>
        <taxon>Cyanophyceae</taxon>
        <taxon>Nostocales</taxon>
        <taxon>Nodulariaceae</taxon>
        <taxon>Halotia</taxon>
    </lineage>
</organism>
<reference evidence="1 2" key="1">
    <citation type="journal article" date="2023" name="Limnol Oceanogr Lett">
        <title>Environmental adaptations by the intertidal Antarctic cyanobacterium Halotia branconii CENA392 as revealed using long-read genome sequencing.</title>
        <authorList>
            <person name="Dextro R.B."/>
            <person name="Delbaje E."/>
            <person name="Freitas P.N.N."/>
            <person name="Geraldes V."/>
            <person name="Pinto E."/>
            <person name="Long P.F."/>
            <person name="Fiore M.F."/>
        </authorList>
    </citation>
    <scope>NUCLEOTIDE SEQUENCE [LARGE SCALE GENOMIC DNA]</scope>
    <source>
        <strain evidence="1 2">CENA392</strain>
    </source>
</reference>
<keyword evidence="2" id="KW-1185">Reference proteome</keyword>
<gene>
    <name evidence="1" type="ORF">QI031_23585</name>
</gene>
<dbReference type="EMBL" id="CP124543">
    <property type="protein sequence ID" value="WGV24719.1"/>
    <property type="molecule type" value="Genomic_DNA"/>
</dbReference>
<protein>
    <submittedName>
        <fullName evidence="1">Uncharacterized protein</fullName>
    </submittedName>
</protein>
<dbReference type="RefSeq" id="WP_281482035.1">
    <property type="nucleotide sequence ID" value="NZ_CP124543.1"/>
</dbReference>
<sequence length="44" mass="5177">MLRDRLKITTHTNSDRNTLKWLYMRIAMPPPTPMAIASSKLNEY</sequence>
<dbReference type="KEGG" id="hbq:QI031_23585"/>
<dbReference type="AlphaFoldDB" id="A0AAJ6P8F1"/>
<name>A0AAJ6P8F1_9CYAN</name>
<evidence type="ECO:0000313" key="1">
    <source>
        <dbReference type="EMBL" id="WGV24719.1"/>
    </source>
</evidence>
<evidence type="ECO:0000313" key="2">
    <source>
        <dbReference type="Proteomes" id="UP001223520"/>
    </source>
</evidence>
<proteinExistence type="predicted"/>
<accession>A0AAJ6P8F1</accession>